<comment type="subcellular location">
    <subcellularLocation>
        <location evidence="1">Membrane</location>
        <topology evidence="1">Multi-pass membrane protein</topology>
    </subcellularLocation>
</comment>
<feature type="transmembrane region" description="Helical" evidence="6">
    <location>
        <begin position="218"/>
        <end position="240"/>
    </location>
</feature>
<proteinExistence type="inferred from homology"/>
<evidence type="ECO:0000256" key="2">
    <source>
        <dbReference type="ARBA" id="ARBA00009773"/>
    </source>
</evidence>
<organism evidence="7 8">
    <name type="scientific">Stigmatella aurantiaca (strain DW4/3-1)</name>
    <dbReference type="NCBI Taxonomy" id="378806"/>
    <lineage>
        <taxon>Bacteria</taxon>
        <taxon>Pseudomonadati</taxon>
        <taxon>Myxococcota</taxon>
        <taxon>Myxococcia</taxon>
        <taxon>Myxococcales</taxon>
        <taxon>Cystobacterineae</taxon>
        <taxon>Archangiaceae</taxon>
        <taxon>Stigmatella</taxon>
    </lineage>
</organism>
<reference evidence="7 8" key="1">
    <citation type="submission" date="2006-04" db="EMBL/GenBank/DDBJ databases">
        <authorList>
            <person name="Nierman W.C."/>
        </authorList>
    </citation>
    <scope>NUCLEOTIDE SEQUENCE [LARGE SCALE GENOMIC DNA]</scope>
    <source>
        <strain evidence="7 8">DW4/3-1</strain>
    </source>
</reference>
<feature type="transmembrane region" description="Helical" evidence="6">
    <location>
        <begin position="246"/>
        <end position="274"/>
    </location>
</feature>
<keyword evidence="3 6" id="KW-0812">Transmembrane</keyword>
<name>Q08YD3_STIAD</name>
<evidence type="ECO:0000256" key="4">
    <source>
        <dbReference type="ARBA" id="ARBA00022989"/>
    </source>
</evidence>
<sequence>MAPSSLMATEQGARRVFVGLILLSIALLLLVASPFFEAFFLAAVLAGAFQGMQTWLTRRLRGRRGLSAGLICVGFVFALLAPIAALTAFIVSEVIKGVQFVAGIIQNRGLEGLMTYVPGRLQGPVGRLLDRFQAESAGLWQTLQEQVSSQGATAAHTFGGLVAATGSLAFQAVMMLIAFYFLLVEGKQLVAWIESVSPLRRGQTTELLTEFRGVTRSVLSSTLATAGVQALAALVGFFITGVPVPVFFAAVTFFFALIPAIGAAVVCVAAAVLLLATGHPVAALVLALWGIIVVGLADNVVKPLLARRGMNMHGAIVFFALLGGLAVFGAIGLLLGPLIVAFFLSVVRIYQRDYGRTSARLAEAAPPAAPSPSPEEEAWKVSNLLTDLDEPPKPSH</sequence>
<keyword evidence="5 6" id="KW-0472">Membrane</keyword>
<evidence type="ECO:0000313" key="8">
    <source>
        <dbReference type="Proteomes" id="UP000032702"/>
    </source>
</evidence>
<dbReference type="InterPro" id="IPR002549">
    <property type="entry name" value="AI-2E-like"/>
</dbReference>
<feature type="transmembrane region" description="Helical" evidence="6">
    <location>
        <begin position="68"/>
        <end position="91"/>
    </location>
</feature>
<comment type="similarity">
    <text evidence="2">Belongs to the autoinducer-2 exporter (AI-2E) (TC 2.A.86) family.</text>
</comment>
<dbReference type="PANTHER" id="PTHR21716:SF4">
    <property type="entry name" value="TRANSMEMBRANE PROTEIN 245"/>
    <property type="match status" value="1"/>
</dbReference>
<dbReference type="AlphaFoldDB" id="Q08YD3"/>
<feature type="transmembrane region" description="Helical" evidence="6">
    <location>
        <begin position="317"/>
        <end position="350"/>
    </location>
</feature>
<evidence type="ECO:0000256" key="1">
    <source>
        <dbReference type="ARBA" id="ARBA00004141"/>
    </source>
</evidence>
<dbReference type="Proteomes" id="UP000032702">
    <property type="component" value="Unassembled WGS sequence"/>
</dbReference>
<dbReference type="PATRIC" id="fig|378806.16.peg.4549"/>
<evidence type="ECO:0000256" key="6">
    <source>
        <dbReference type="SAM" id="Phobius"/>
    </source>
</evidence>
<dbReference type="Pfam" id="PF01594">
    <property type="entry name" value="AI-2E_transport"/>
    <property type="match status" value="1"/>
</dbReference>
<accession>Q08YD3</accession>
<evidence type="ECO:0000256" key="3">
    <source>
        <dbReference type="ARBA" id="ARBA00022692"/>
    </source>
</evidence>
<keyword evidence="4 6" id="KW-1133">Transmembrane helix</keyword>
<dbReference type="PANTHER" id="PTHR21716">
    <property type="entry name" value="TRANSMEMBRANE PROTEIN"/>
    <property type="match status" value="1"/>
</dbReference>
<comment type="caution">
    <text evidence="7">The sequence shown here is derived from an EMBL/GenBank/DDBJ whole genome shotgun (WGS) entry which is preliminary data.</text>
</comment>
<feature type="transmembrane region" description="Helical" evidence="6">
    <location>
        <begin position="158"/>
        <end position="183"/>
    </location>
</feature>
<evidence type="ECO:0000256" key="5">
    <source>
        <dbReference type="ARBA" id="ARBA00023136"/>
    </source>
</evidence>
<dbReference type="EMBL" id="AAMD01000080">
    <property type="protein sequence ID" value="EAU65485.1"/>
    <property type="molecule type" value="Genomic_DNA"/>
</dbReference>
<dbReference type="GO" id="GO:0016020">
    <property type="term" value="C:membrane"/>
    <property type="evidence" value="ECO:0007669"/>
    <property type="project" value="UniProtKB-SubCell"/>
</dbReference>
<protein>
    <submittedName>
        <fullName evidence="7">Putative membrane protein</fullName>
    </submittedName>
</protein>
<feature type="transmembrane region" description="Helical" evidence="6">
    <location>
        <begin position="281"/>
        <end position="297"/>
    </location>
</feature>
<gene>
    <name evidence="7" type="ORF">STIAU_1208</name>
</gene>
<feature type="transmembrane region" description="Helical" evidence="6">
    <location>
        <begin position="38"/>
        <end position="56"/>
    </location>
</feature>
<evidence type="ECO:0000313" key="7">
    <source>
        <dbReference type="EMBL" id="EAU65485.1"/>
    </source>
</evidence>